<comment type="caution">
    <text evidence="3">The sequence shown here is derived from an EMBL/GenBank/DDBJ whole genome shotgun (WGS) entry which is preliminary data.</text>
</comment>
<dbReference type="PROSITE" id="PS51125">
    <property type="entry name" value="NHL"/>
    <property type="match status" value="1"/>
</dbReference>
<evidence type="ECO:0000313" key="3">
    <source>
        <dbReference type="EMBL" id="KAI6655941.1"/>
    </source>
</evidence>
<feature type="repeat" description="NHL" evidence="2">
    <location>
        <begin position="235"/>
        <end position="270"/>
    </location>
</feature>
<keyword evidence="1" id="KW-0677">Repeat</keyword>
<reference evidence="3 4" key="1">
    <citation type="journal article" date="2023" name="BMC Biol.">
        <title>The compact genome of the sponge Oopsacas minuta (Hexactinellida) is lacking key metazoan core genes.</title>
        <authorList>
            <person name="Santini S."/>
            <person name="Schenkelaars Q."/>
            <person name="Jourda C."/>
            <person name="Duchesne M."/>
            <person name="Belahbib H."/>
            <person name="Rocher C."/>
            <person name="Selva M."/>
            <person name="Riesgo A."/>
            <person name="Vervoort M."/>
            <person name="Leys S.P."/>
            <person name="Kodjabachian L."/>
            <person name="Le Bivic A."/>
            <person name="Borchiellini C."/>
            <person name="Claverie J.M."/>
            <person name="Renard E."/>
        </authorList>
    </citation>
    <scope>NUCLEOTIDE SEQUENCE [LARGE SCALE GENOMIC DNA]</scope>
    <source>
        <strain evidence="3">SPO-2</strain>
    </source>
</reference>
<evidence type="ECO:0000256" key="2">
    <source>
        <dbReference type="PROSITE-ProRule" id="PRU00504"/>
    </source>
</evidence>
<dbReference type="InterPro" id="IPR050952">
    <property type="entry name" value="TRIM-NHL_E3_ligases"/>
</dbReference>
<dbReference type="GO" id="GO:0043161">
    <property type="term" value="P:proteasome-mediated ubiquitin-dependent protein catabolic process"/>
    <property type="evidence" value="ECO:0007669"/>
    <property type="project" value="TreeGrafter"/>
</dbReference>
<evidence type="ECO:0000256" key="1">
    <source>
        <dbReference type="ARBA" id="ARBA00022737"/>
    </source>
</evidence>
<keyword evidence="4" id="KW-1185">Reference proteome</keyword>
<dbReference type="InterPro" id="IPR001258">
    <property type="entry name" value="NHL_repeat"/>
</dbReference>
<dbReference type="PANTHER" id="PTHR24104:SF25">
    <property type="entry name" value="PROTEIN LIN-41"/>
    <property type="match status" value="1"/>
</dbReference>
<gene>
    <name evidence="3" type="ORF">LOD99_1675</name>
</gene>
<dbReference type="GO" id="GO:0000209">
    <property type="term" value="P:protein polyubiquitination"/>
    <property type="evidence" value="ECO:0007669"/>
    <property type="project" value="TreeGrafter"/>
</dbReference>
<dbReference type="InterPro" id="IPR011042">
    <property type="entry name" value="6-blade_b-propeller_TolB-like"/>
</dbReference>
<sequence length="402" mass="46032">MAAKDPPNDIFDSLAADIIELFDKLFSQIHARKDALLVELESRKLAFYEKLKTQNSDLQELEKARGQLEKINLEQSKTDLFIQSFESIDKQISMLKTEQSPKLKFDYSITEISSKIQKLGSILELTRQNLYSNVTQATNIFGDSGKKNKSRFTSPQYIFSDRSRLFMLNSDKLRIHFYHGSKKAEIEHEEISPLCVVAHDCYIYVCCKEYPHDYSIRKYNKDTYKCKTTVNQTGGSSKYLEFPCGIALAGYNNILIADCNNNRVCVFDSNLYYKREFGIGELKKPKSIQVSDELVYVLHSNQYYIQVFNLSGEKVDSILPIHRIRLKDPKSFCLDDQCNIIIADYGADTIKIFTPAGEIIHKIGRETPGTEDVSGCFGVVWIEGRLIVSCESLDCIKSFYMI</sequence>
<proteinExistence type="predicted"/>
<dbReference type="PANTHER" id="PTHR24104">
    <property type="entry name" value="E3 UBIQUITIN-PROTEIN LIGASE NHLRC1-RELATED"/>
    <property type="match status" value="1"/>
</dbReference>
<name>A0AAV7K448_9METZ</name>
<dbReference type="Gene3D" id="2.120.10.30">
    <property type="entry name" value="TolB, C-terminal domain"/>
    <property type="match status" value="1"/>
</dbReference>
<dbReference type="GO" id="GO:0008270">
    <property type="term" value="F:zinc ion binding"/>
    <property type="evidence" value="ECO:0007669"/>
    <property type="project" value="UniProtKB-KW"/>
</dbReference>
<dbReference type="SUPFAM" id="SSF101898">
    <property type="entry name" value="NHL repeat"/>
    <property type="match status" value="1"/>
</dbReference>
<accession>A0AAV7K448</accession>
<dbReference type="EMBL" id="JAKMXF010000166">
    <property type="protein sequence ID" value="KAI6655941.1"/>
    <property type="molecule type" value="Genomic_DNA"/>
</dbReference>
<dbReference type="Proteomes" id="UP001165289">
    <property type="component" value="Unassembled WGS sequence"/>
</dbReference>
<protein>
    <submittedName>
        <fullName evidence="3">E3 ubiquitin-protein ligase TRIM71-like</fullName>
    </submittedName>
</protein>
<dbReference type="AlphaFoldDB" id="A0AAV7K448"/>
<dbReference type="GO" id="GO:0061630">
    <property type="term" value="F:ubiquitin protein ligase activity"/>
    <property type="evidence" value="ECO:0007669"/>
    <property type="project" value="TreeGrafter"/>
</dbReference>
<evidence type="ECO:0000313" key="4">
    <source>
        <dbReference type="Proteomes" id="UP001165289"/>
    </source>
</evidence>
<organism evidence="3 4">
    <name type="scientific">Oopsacas minuta</name>
    <dbReference type="NCBI Taxonomy" id="111878"/>
    <lineage>
        <taxon>Eukaryota</taxon>
        <taxon>Metazoa</taxon>
        <taxon>Porifera</taxon>
        <taxon>Hexactinellida</taxon>
        <taxon>Hexasterophora</taxon>
        <taxon>Lyssacinosida</taxon>
        <taxon>Leucopsacidae</taxon>
        <taxon>Oopsacas</taxon>
    </lineage>
</organism>